<keyword evidence="1" id="KW-0808">Transferase</keyword>
<dbReference type="eggNOG" id="COG1522">
    <property type="taxonomic scope" value="Bacteria"/>
</dbReference>
<keyword evidence="5" id="KW-1185">Reference proteome</keyword>
<dbReference type="InterPro" id="IPR036388">
    <property type="entry name" value="WH-like_DNA-bd_sf"/>
</dbReference>
<dbReference type="InterPro" id="IPR036390">
    <property type="entry name" value="WH_DNA-bd_sf"/>
</dbReference>
<dbReference type="InterPro" id="IPR011611">
    <property type="entry name" value="PfkB_dom"/>
</dbReference>
<reference evidence="4 5" key="1">
    <citation type="journal article" date="2015" name="Genome Announc.">
        <title>Expanding the biotechnology potential of lactobacilli through comparative genomics of 213 strains and associated genera.</title>
        <authorList>
            <person name="Sun Z."/>
            <person name="Harris H.M."/>
            <person name="McCann A."/>
            <person name="Guo C."/>
            <person name="Argimon S."/>
            <person name="Zhang W."/>
            <person name="Yang X."/>
            <person name="Jeffery I.B."/>
            <person name="Cooney J.C."/>
            <person name="Kagawa T.F."/>
            <person name="Liu W."/>
            <person name="Song Y."/>
            <person name="Salvetti E."/>
            <person name="Wrobel A."/>
            <person name="Rasinkangas P."/>
            <person name="Parkhill J."/>
            <person name="Rea M.C."/>
            <person name="O'Sullivan O."/>
            <person name="Ritari J."/>
            <person name="Douillard F.P."/>
            <person name="Paul Ross R."/>
            <person name="Yang R."/>
            <person name="Briner A.E."/>
            <person name="Felis G.E."/>
            <person name="de Vos W.M."/>
            <person name="Barrangou R."/>
            <person name="Klaenhammer T.R."/>
            <person name="Caufield P.W."/>
            <person name="Cui Y."/>
            <person name="Zhang H."/>
            <person name="O'Toole P.W."/>
        </authorList>
    </citation>
    <scope>NUCLEOTIDE SEQUENCE [LARGE SCALE GENOMIC DNA]</scope>
    <source>
        <strain evidence="4 5">DSM 15814</strain>
    </source>
</reference>
<dbReference type="RefSeq" id="WP_017263035.1">
    <property type="nucleotide sequence ID" value="NZ_AUAW01000010.1"/>
</dbReference>
<organism evidence="4 5">
    <name type="scientific">Furfurilactobacillus rossiae DSM 15814</name>
    <dbReference type="NCBI Taxonomy" id="1114972"/>
    <lineage>
        <taxon>Bacteria</taxon>
        <taxon>Bacillati</taxon>
        <taxon>Bacillota</taxon>
        <taxon>Bacilli</taxon>
        <taxon>Lactobacillales</taxon>
        <taxon>Lactobacillaceae</taxon>
        <taxon>Furfurilactobacillus</taxon>
    </lineage>
</organism>
<proteinExistence type="predicted"/>
<dbReference type="Pfam" id="PF13412">
    <property type="entry name" value="HTH_24"/>
    <property type="match status" value="1"/>
</dbReference>
<dbReference type="SUPFAM" id="SSF46785">
    <property type="entry name" value="Winged helix' DNA-binding domain"/>
    <property type="match status" value="1"/>
</dbReference>
<dbReference type="PATRIC" id="fig|1114972.6.peg.653"/>
<dbReference type="Proteomes" id="UP000051999">
    <property type="component" value="Unassembled WGS sequence"/>
</dbReference>
<dbReference type="GO" id="GO:0005829">
    <property type="term" value="C:cytosol"/>
    <property type="evidence" value="ECO:0007669"/>
    <property type="project" value="TreeGrafter"/>
</dbReference>
<dbReference type="STRING" id="1114972.FD35_GL000653"/>
<dbReference type="SUPFAM" id="SSF53613">
    <property type="entry name" value="Ribokinase-like"/>
    <property type="match status" value="1"/>
</dbReference>
<sequence length="362" mass="40111">MTDREEQILSWIKQNPMISQNELAELAGITRSGVAAHISNLMKKGYLRGKGYIVTPPSYVTVIGGINMDIFGVADENVVDKSSNAGHVYYAVGGLGRNIALNLRKLGVQNYFISVYGDDNNGEQFKADALANDMDITYSKQFADTNSSTYLYVNQPGGDRVVGLDDMSINDRITPEFLEDREDMINNSTSVVIDSNLPQQTIEWLYDHCQRPMFAKAVSVTKAGRLLKGIGCLNTLVLNAVESKTLSGIEATDKHTAIQAAQRIIDKGVNNVFLYIDEVGMLYQDERHQLFYPEQKINQRNTNGAGAAATAALVWAHKNEMSFEDSGQLANAAAYLSMESIQAVNENLTHRTLELKRHELFE</sequence>
<dbReference type="GO" id="GO:0016301">
    <property type="term" value="F:kinase activity"/>
    <property type="evidence" value="ECO:0007669"/>
    <property type="project" value="UniProtKB-KW"/>
</dbReference>
<dbReference type="InterPro" id="IPR029056">
    <property type="entry name" value="Ribokinase-like"/>
</dbReference>
<dbReference type="Pfam" id="PF00294">
    <property type="entry name" value="PfkB"/>
    <property type="match status" value="1"/>
</dbReference>
<dbReference type="AlphaFoldDB" id="A0A0R1RK60"/>
<protein>
    <submittedName>
        <fullName evidence="4">HTH domain protein</fullName>
    </submittedName>
</protein>
<dbReference type="PANTHER" id="PTHR10584:SF166">
    <property type="entry name" value="RIBOKINASE"/>
    <property type="match status" value="1"/>
</dbReference>
<evidence type="ECO:0000313" key="4">
    <source>
        <dbReference type="EMBL" id="KRL54067.1"/>
    </source>
</evidence>
<comment type="caution">
    <text evidence="4">The sequence shown here is derived from an EMBL/GenBank/DDBJ whole genome shotgun (WGS) entry which is preliminary data.</text>
</comment>
<evidence type="ECO:0000313" key="5">
    <source>
        <dbReference type="Proteomes" id="UP000051999"/>
    </source>
</evidence>
<dbReference type="PROSITE" id="PS00583">
    <property type="entry name" value="PFKB_KINASES_1"/>
    <property type="match status" value="1"/>
</dbReference>
<dbReference type="InterPro" id="IPR002173">
    <property type="entry name" value="Carboh/pur_kinase_PfkB_CS"/>
</dbReference>
<evidence type="ECO:0000256" key="1">
    <source>
        <dbReference type="ARBA" id="ARBA00022679"/>
    </source>
</evidence>
<keyword evidence="2" id="KW-0418">Kinase</keyword>
<evidence type="ECO:0000256" key="2">
    <source>
        <dbReference type="ARBA" id="ARBA00022777"/>
    </source>
</evidence>
<accession>A0A0R1RK60</accession>
<dbReference type="Gene3D" id="1.10.10.10">
    <property type="entry name" value="Winged helix-like DNA-binding domain superfamily/Winged helix DNA-binding domain"/>
    <property type="match status" value="1"/>
</dbReference>
<evidence type="ECO:0000259" key="3">
    <source>
        <dbReference type="Pfam" id="PF00294"/>
    </source>
</evidence>
<gene>
    <name evidence="4" type="ORF">FD35_GL000653</name>
</gene>
<name>A0A0R1RK60_9LACO</name>
<dbReference type="PANTHER" id="PTHR10584">
    <property type="entry name" value="SUGAR KINASE"/>
    <property type="match status" value="1"/>
</dbReference>
<dbReference type="Gene3D" id="3.40.1190.20">
    <property type="match status" value="1"/>
</dbReference>
<feature type="domain" description="Carbohydrate kinase PfkB" evidence="3">
    <location>
        <begin position="59"/>
        <end position="345"/>
    </location>
</feature>
<dbReference type="eggNOG" id="COG0524">
    <property type="taxonomic scope" value="Bacteria"/>
</dbReference>
<dbReference type="OrthoDB" id="9806249at2"/>
<dbReference type="EMBL" id="AZFF01000011">
    <property type="protein sequence ID" value="KRL54067.1"/>
    <property type="molecule type" value="Genomic_DNA"/>
</dbReference>